<protein>
    <recommendedName>
        <fullName evidence="3">Lipoprotein</fullName>
    </recommendedName>
</protein>
<dbReference type="AlphaFoldDB" id="A0A7W3TDX0"/>
<gene>
    <name evidence="1" type="ORF">FNQ90_13215</name>
</gene>
<comment type="caution">
    <text evidence="1">The sequence shown here is derived from an EMBL/GenBank/DDBJ whole genome shotgun (WGS) entry which is preliminary data.</text>
</comment>
<dbReference type="RefSeq" id="WP_182606577.1">
    <property type="nucleotide sequence ID" value="NZ_VKHT01000377.1"/>
</dbReference>
<reference evidence="2" key="1">
    <citation type="submission" date="2019-10" db="EMBL/GenBank/DDBJ databases">
        <title>Streptomyces sp. nov., a novel actinobacterium isolated from alkaline environment.</title>
        <authorList>
            <person name="Golinska P."/>
        </authorList>
    </citation>
    <scope>NUCLEOTIDE SEQUENCE [LARGE SCALE GENOMIC DNA]</scope>
    <source>
        <strain evidence="2">DSM 42118</strain>
    </source>
</reference>
<proteinExistence type="predicted"/>
<accession>A0A7W3TDX0</accession>
<evidence type="ECO:0000313" key="1">
    <source>
        <dbReference type="EMBL" id="MBB0245041.1"/>
    </source>
</evidence>
<dbReference type="Proteomes" id="UP000538929">
    <property type="component" value="Unassembled WGS sequence"/>
</dbReference>
<sequence>MTGALCGAVGLTMTLAGCGTESAAGGEAWREWREPANYTYTLHSTCGERGGHGWFRVTVVDREADMVVAMSERDGEAAGEELPLEHWREEPLTIGEVLARARTAEEEWEADSVEVETAEDGRPTSVEIDIHREAIDDELCYHLYDFTR</sequence>
<name>A0A7W3TDX0_9ACTN</name>
<evidence type="ECO:0008006" key="3">
    <source>
        <dbReference type="Google" id="ProtNLM"/>
    </source>
</evidence>
<dbReference type="Pfam" id="PF19671">
    <property type="entry name" value="DUF6174"/>
    <property type="match status" value="1"/>
</dbReference>
<organism evidence="1 2">
    <name type="scientific">Streptomyces alkaliphilus</name>
    <dbReference type="NCBI Taxonomy" id="1472722"/>
    <lineage>
        <taxon>Bacteria</taxon>
        <taxon>Bacillati</taxon>
        <taxon>Actinomycetota</taxon>
        <taxon>Actinomycetes</taxon>
        <taxon>Kitasatosporales</taxon>
        <taxon>Streptomycetaceae</taxon>
        <taxon>Streptomyces</taxon>
    </lineage>
</organism>
<keyword evidence="2" id="KW-1185">Reference proteome</keyword>
<evidence type="ECO:0000313" key="2">
    <source>
        <dbReference type="Proteomes" id="UP000538929"/>
    </source>
</evidence>
<dbReference type="InterPro" id="IPR046172">
    <property type="entry name" value="DUF6174"/>
</dbReference>
<dbReference type="EMBL" id="VKHT01000377">
    <property type="protein sequence ID" value="MBB0245041.1"/>
    <property type="molecule type" value="Genomic_DNA"/>
</dbReference>